<dbReference type="AlphaFoldDB" id="A0A6H5GWK0"/>
<dbReference type="EMBL" id="CADCXU010019163">
    <property type="protein sequence ID" value="CAB0007667.1"/>
    <property type="molecule type" value="Genomic_DNA"/>
</dbReference>
<sequence length="194" mass="21667">MFGHGVHDFLPQKFAYFPLNCGINEIRVYSRGSGFQDSSNSDRNRNRHLVSRGLSKHPSNRELIEDTQRSTILVMPLLPLTTGRPPNLRLPNPKNITGLLRSFPSPSGISTRIIKHHGTANAFLHRSRCSEVHSCFLGGPDQANCETAVRHGVTLIYERLGTCRVNECVRVITNSTVQLGNRLLTGSSVLFHKR</sequence>
<protein>
    <submittedName>
        <fullName evidence="2">Uncharacterized protein</fullName>
    </submittedName>
</protein>
<feature type="non-terminal residue" evidence="2">
    <location>
        <position position="194"/>
    </location>
</feature>
<evidence type="ECO:0000313" key="3">
    <source>
        <dbReference type="Proteomes" id="UP000479000"/>
    </source>
</evidence>
<reference evidence="2 3" key="1">
    <citation type="submission" date="2020-02" db="EMBL/GenBank/DDBJ databases">
        <authorList>
            <person name="Ferguson B K."/>
        </authorList>
    </citation>
    <scope>NUCLEOTIDE SEQUENCE [LARGE SCALE GENOMIC DNA]</scope>
</reference>
<organism evidence="2 3">
    <name type="scientific">Nesidiocoris tenuis</name>
    <dbReference type="NCBI Taxonomy" id="355587"/>
    <lineage>
        <taxon>Eukaryota</taxon>
        <taxon>Metazoa</taxon>
        <taxon>Ecdysozoa</taxon>
        <taxon>Arthropoda</taxon>
        <taxon>Hexapoda</taxon>
        <taxon>Insecta</taxon>
        <taxon>Pterygota</taxon>
        <taxon>Neoptera</taxon>
        <taxon>Paraneoptera</taxon>
        <taxon>Hemiptera</taxon>
        <taxon>Heteroptera</taxon>
        <taxon>Panheteroptera</taxon>
        <taxon>Cimicomorpha</taxon>
        <taxon>Miridae</taxon>
        <taxon>Dicyphina</taxon>
        <taxon>Nesidiocoris</taxon>
    </lineage>
</organism>
<gene>
    <name evidence="2" type="ORF">NTEN_LOCUS12937</name>
</gene>
<accession>A0A6H5GWK0</accession>
<evidence type="ECO:0000313" key="2">
    <source>
        <dbReference type="EMBL" id="CAB0007667.1"/>
    </source>
</evidence>
<dbReference type="Proteomes" id="UP000479000">
    <property type="component" value="Unassembled WGS sequence"/>
</dbReference>
<feature type="region of interest" description="Disordered" evidence="1">
    <location>
        <begin position="34"/>
        <end position="62"/>
    </location>
</feature>
<name>A0A6H5GWK0_9HEMI</name>
<evidence type="ECO:0000256" key="1">
    <source>
        <dbReference type="SAM" id="MobiDB-lite"/>
    </source>
</evidence>
<keyword evidence="3" id="KW-1185">Reference proteome</keyword>
<proteinExistence type="predicted"/>